<feature type="domain" description="Major facilitator superfamily (MFS) profile" evidence="8">
    <location>
        <begin position="45"/>
        <end position="520"/>
    </location>
</feature>
<feature type="transmembrane region" description="Helical" evidence="7">
    <location>
        <begin position="353"/>
        <end position="370"/>
    </location>
</feature>
<dbReference type="Proteomes" id="UP000477311">
    <property type="component" value="Unassembled WGS sequence"/>
</dbReference>
<evidence type="ECO:0000313" key="9">
    <source>
        <dbReference type="EMBL" id="NGO38893.1"/>
    </source>
</evidence>
<evidence type="ECO:0000256" key="7">
    <source>
        <dbReference type="SAM" id="Phobius"/>
    </source>
</evidence>
<feature type="transmembrane region" description="Helical" evidence="7">
    <location>
        <begin position="30"/>
        <end position="48"/>
    </location>
</feature>
<evidence type="ECO:0000313" key="10">
    <source>
        <dbReference type="Proteomes" id="UP000477311"/>
    </source>
</evidence>
<feature type="transmembrane region" description="Helical" evidence="7">
    <location>
        <begin position="259"/>
        <end position="277"/>
    </location>
</feature>
<keyword evidence="6 7" id="KW-0472">Membrane</keyword>
<evidence type="ECO:0000256" key="4">
    <source>
        <dbReference type="ARBA" id="ARBA00022692"/>
    </source>
</evidence>
<dbReference type="Pfam" id="PF07690">
    <property type="entry name" value="MFS_1"/>
    <property type="match status" value="1"/>
</dbReference>
<accession>A0A6M1RMH4</accession>
<evidence type="ECO:0000256" key="2">
    <source>
        <dbReference type="ARBA" id="ARBA00022448"/>
    </source>
</evidence>
<feature type="transmembrane region" description="Helical" evidence="7">
    <location>
        <begin position="172"/>
        <end position="192"/>
    </location>
</feature>
<reference evidence="9 10" key="1">
    <citation type="submission" date="2020-02" db="EMBL/GenBank/DDBJ databases">
        <title>Draft genome sequence of Limisphaera ngatamarikiensis NGM72.4T, a thermophilic Verrucomicrobia grouped in subdivision 3.</title>
        <authorList>
            <person name="Carere C.R."/>
            <person name="Steen J."/>
            <person name="Hugenholtz P."/>
            <person name="Stott M.B."/>
        </authorList>
    </citation>
    <scope>NUCLEOTIDE SEQUENCE [LARGE SCALE GENOMIC DNA]</scope>
    <source>
        <strain evidence="9 10">NGM72.4</strain>
    </source>
</reference>
<dbReference type="EMBL" id="JAAKYA010000036">
    <property type="protein sequence ID" value="NGO38893.1"/>
    <property type="molecule type" value="Genomic_DNA"/>
</dbReference>
<evidence type="ECO:0000256" key="1">
    <source>
        <dbReference type="ARBA" id="ARBA00004651"/>
    </source>
</evidence>
<keyword evidence="3" id="KW-1003">Cell membrane</keyword>
<keyword evidence="5 7" id="KW-1133">Transmembrane helix</keyword>
<sequence length="529" mass="58820">MNPPPSEPSVSLSDRTAQAPGNPLADVKQLGMWASIKSLGFVFWVVGAMEMIERLAYYGVRAVATLYATRPVSEHGLGVTMATFGTLLMTWNLVQSLVPVFTGGLSDRYGYKPTIFLSTALKCLGYLIMAWWQTYAGFFVGAMFLAVGTAIFKPGIQGTLIRATHRLNSSMAWGIFYQAVNIGGWIGPLVALHMRSHMGWQAVFYTNAAVICLNFLLLLTYREPGLEERLARRARIRAGLEREQPLWRESLAELRKPHLTVYLAIFSVWWLMFPMLWDVLPRYVEDWVDTRPMVTFLFGADGAQNAVAKFLLGMDAEGRNIQPEGIVNINAGMIMLTCFVFAGLSARMRATDSLLVGTLLVATALMGIGLTRQVGWIVLALVVFSIGEMLASPKYSEFLGNVAPPDKKAMWIGFSQAPILIGWTLEGKLGPWLYHHFSDKDRLARRTLVEALGWSPDSVSEAVLPVGEAFRKLVEVTGQSPEALTRELLENYPVGLTWYVFAGVGFLTAVMIGFYGRWIRELARRPMQP</sequence>
<dbReference type="InterPro" id="IPR011701">
    <property type="entry name" value="MFS"/>
</dbReference>
<name>A0A6M1RMH4_9BACT</name>
<feature type="transmembrane region" description="Helical" evidence="7">
    <location>
        <begin position="198"/>
        <end position="219"/>
    </location>
</feature>
<dbReference type="GO" id="GO:0022857">
    <property type="term" value="F:transmembrane transporter activity"/>
    <property type="evidence" value="ECO:0007669"/>
    <property type="project" value="InterPro"/>
</dbReference>
<gene>
    <name evidence="9" type="ORF">G4L39_05720</name>
</gene>
<dbReference type="InterPro" id="IPR020846">
    <property type="entry name" value="MFS_dom"/>
</dbReference>
<feature type="transmembrane region" description="Helical" evidence="7">
    <location>
        <begin position="326"/>
        <end position="346"/>
    </location>
</feature>
<dbReference type="PANTHER" id="PTHR23517">
    <property type="entry name" value="RESISTANCE PROTEIN MDTM, PUTATIVE-RELATED-RELATED"/>
    <property type="match status" value="1"/>
</dbReference>
<evidence type="ECO:0000256" key="5">
    <source>
        <dbReference type="ARBA" id="ARBA00022989"/>
    </source>
</evidence>
<dbReference type="RefSeq" id="WP_165106608.1">
    <property type="nucleotide sequence ID" value="NZ_JAAKYA010000036.1"/>
</dbReference>
<keyword evidence="10" id="KW-1185">Reference proteome</keyword>
<proteinExistence type="predicted"/>
<evidence type="ECO:0000259" key="8">
    <source>
        <dbReference type="PROSITE" id="PS50850"/>
    </source>
</evidence>
<keyword evidence="2" id="KW-0813">Transport</keyword>
<dbReference type="InterPro" id="IPR036259">
    <property type="entry name" value="MFS_trans_sf"/>
</dbReference>
<comment type="subcellular location">
    <subcellularLocation>
        <location evidence="1">Cell membrane</location>
        <topology evidence="1">Multi-pass membrane protein</topology>
    </subcellularLocation>
</comment>
<comment type="caution">
    <text evidence="9">The sequence shown here is derived from an EMBL/GenBank/DDBJ whole genome shotgun (WGS) entry which is preliminary data.</text>
</comment>
<evidence type="ECO:0000256" key="6">
    <source>
        <dbReference type="ARBA" id="ARBA00023136"/>
    </source>
</evidence>
<feature type="transmembrane region" description="Helical" evidence="7">
    <location>
        <begin position="138"/>
        <end position="160"/>
    </location>
</feature>
<evidence type="ECO:0000256" key="3">
    <source>
        <dbReference type="ARBA" id="ARBA00022475"/>
    </source>
</evidence>
<dbReference type="GO" id="GO:0005886">
    <property type="term" value="C:plasma membrane"/>
    <property type="evidence" value="ECO:0007669"/>
    <property type="project" value="UniProtKB-SubCell"/>
</dbReference>
<dbReference type="PROSITE" id="PS50850">
    <property type="entry name" value="MFS"/>
    <property type="match status" value="1"/>
</dbReference>
<feature type="transmembrane region" description="Helical" evidence="7">
    <location>
        <begin position="496"/>
        <end position="518"/>
    </location>
</feature>
<organism evidence="9 10">
    <name type="scientific">Limisphaera ngatamarikiensis</name>
    <dbReference type="NCBI Taxonomy" id="1324935"/>
    <lineage>
        <taxon>Bacteria</taxon>
        <taxon>Pseudomonadati</taxon>
        <taxon>Verrucomicrobiota</taxon>
        <taxon>Verrucomicrobiia</taxon>
        <taxon>Limisphaerales</taxon>
        <taxon>Limisphaeraceae</taxon>
        <taxon>Limisphaera</taxon>
    </lineage>
</organism>
<dbReference type="PANTHER" id="PTHR23517:SF2">
    <property type="entry name" value="MULTIDRUG RESISTANCE PROTEIN MDTH"/>
    <property type="match status" value="1"/>
</dbReference>
<feature type="transmembrane region" description="Helical" evidence="7">
    <location>
        <begin position="79"/>
        <end position="102"/>
    </location>
</feature>
<dbReference type="Gene3D" id="1.20.1250.20">
    <property type="entry name" value="MFS general substrate transporter like domains"/>
    <property type="match status" value="2"/>
</dbReference>
<dbReference type="AlphaFoldDB" id="A0A6M1RMH4"/>
<protein>
    <submittedName>
        <fullName evidence="9">Peptide MFS transporter</fullName>
    </submittedName>
</protein>
<keyword evidence="4 7" id="KW-0812">Transmembrane</keyword>
<dbReference type="InterPro" id="IPR050171">
    <property type="entry name" value="MFS_Transporters"/>
</dbReference>
<dbReference type="SUPFAM" id="SSF103473">
    <property type="entry name" value="MFS general substrate transporter"/>
    <property type="match status" value="1"/>
</dbReference>